<dbReference type="EMBL" id="JADWVN010000020">
    <property type="protein sequence ID" value="MBL7527059.1"/>
    <property type="molecule type" value="Genomic_DNA"/>
</dbReference>
<protein>
    <submittedName>
        <fullName evidence="1">Uncharacterized protein</fullName>
    </submittedName>
</protein>
<dbReference type="RefSeq" id="WP_203107875.1">
    <property type="nucleotide sequence ID" value="NZ_JADOBG010000003.1"/>
</dbReference>
<reference evidence="1 2" key="1">
    <citation type="submission" date="2020-12" db="EMBL/GenBank/DDBJ databases">
        <title>WGS of Legionella: environmental sample.</title>
        <authorList>
            <person name="Cristino S."/>
            <person name="Girolamini L."/>
            <person name="Salaris S."/>
            <person name="Pascale M.R."/>
            <person name="Mazzotta M."/>
            <person name="Orsini M."/>
            <person name="Grottola A."/>
        </authorList>
    </citation>
    <scope>NUCLEOTIDE SEQUENCE [LARGE SCALE GENOMIC DNA]</scope>
    <source>
        <strain evidence="1 2">30cs62</strain>
    </source>
</reference>
<proteinExistence type="predicted"/>
<keyword evidence="2" id="KW-1185">Reference proteome</keyword>
<gene>
    <name evidence="1" type="ORF">I5282_10805</name>
</gene>
<name>A0ABS1WCK8_9GAMM</name>
<dbReference type="Proteomes" id="UP000809910">
    <property type="component" value="Unassembled WGS sequence"/>
</dbReference>
<organism evidence="1 2">
    <name type="scientific">Legionella bononiensis</name>
    <dbReference type="NCBI Taxonomy" id="2793102"/>
    <lineage>
        <taxon>Bacteria</taxon>
        <taxon>Pseudomonadati</taxon>
        <taxon>Pseudomonadota</taxon>
        <taxon>Gammaproteobacteria</taxon>
        <taxon>Legionellales</taxon>
        <taxon>Legionellaceae</taxon>
        <taxon>Legionella</taxon>
    </lineage>
</organism>
<evidence type="ECO:0000313" key="2">
    <source>
        <dbReference type="Proteomes" id="UP000809910"/>
    </source>
</evidence>
<evidence type="ECO:0000313" key="1">
    <source>
        <dbReference type="EMBL" id="MBL7527059.1"/>
    </source>
</evidence>
<comment type="caution">
    <text evidence="1">The sequence shown here is derived from an EMBL/GenBank/DDBJ whole genome shotgun (WGS) entry which is preliminary data.</text>
</comment>
<sequence length="82" mass="8742">MNYLPDDDLDQIVGGFVPMTIRRINGMKPPLGERGEIARAGSVAAKPPVNPIGSASTKIASVGSTSIVRGIRVRSKKDKRLL</sequence>
<accession>A0ABS1WCK8</accession>